<feature type="compositionally biased region" description="Basic and acidic residues" evidence="1">
    <location>
        <begin position="65"/>
        <end position="78"/>
    </location>
</feature>
<sequence length="138" mass="15779">MVFLPVKWVWRRVPPSTEDDRCGFIRPIEKPFFFVPKEENDSRLGYRADSRKQSGGAMLSMDMGMGHHEDHPDSSHHDVVHYGLIPEEPKKKPISGRSSSLFSTSVRHHLELILHHEFTGVPFGRFSSQKALDAPECI</sequence>
<evidence type="ECO:0000313" key="2">
    <source>
        <dbReference type="EMBL" id="KAK6645056.1"/>
    </source>
</evidence>
<name>A0AAN8XRX8_POLSC</name>
<reference evidence="2 3" key="1">
    <citation type="submission" date="2023-10" db="EMBL/GenBank/DDBJ databases">
        <title>Genomes of two closely related lineages of the louse Polyplax serrata with different host specificities.</title>
        <authorList>
            <person name="Martinu J."/>
            <person name="Tarabai H."/>
            <person name="Stefka J."/>
            <person name="Hypsa V."/>
        </authorList>
    </citation>
    <scope>NUCLEOTIDE SEQUENCE [LARGE SCALE GENOMIC DNA]</scope>
    <source>
        <strain evidence="2">HR10_N</strain>
    </source>
</reference>
<proteinExistence type="predicted"/>
<accession>A0AAN8XRX8</accession>
<feature type="region of interest" description="Disordered" evidence="1">
    <location>
        <begin position="44"/>
        <end position="78"/>
    </location>
</feature>
<evidence type="ECO:0000256" key="1">
    <source>
        <dbReference type="SAM" id="MobiDB-lite"/>
    </source>
</evidence>
<gene>
    <name evidence="2" type="ORF">RUM43_001332</name>
</gene>
<protein>
    <submittedName>
        <fullName evidence="2">Uncharacterized protein</fullName>
    </submittedName>
</protein>
<dbReference type="EMBL" id="JAWJWE010000001">
    <property type="protein sequence ID" value="KAK6645056.1"/>
    <property type="molecule type" value="Genomic_DNA"/>
</dbReference>
<evidence type="ECO:0000313" key="3">
    <source>
        <dbReference type="Proteomes" id="UP001372834"/>
    </source>
</evidence>
<dbReference type="AlphaFoldDB" id="A0AAN8XRX8"/>
<organism evidence="2 3">
    <name type="scientific">Polyplax serrata</name>
    <name type="common">Common mouse louse</name>
    <dbReference type="NCBI Taxonomy" id="468196"/>
    <lineage>
        <taxon>Eukaryota</taxon>
        <taxon>Metazoa</taxon>
        <taxon>Ecdysozoa</taxon>
        <taxon>Arthropoda</taxon>
        <taxon>Hexapoda</taxon>
        <taxon>Insecta</taxon>
        <taxon>Pterygota</taxon>
        <taxon>Neoptera</taxon>
        <taxon>Paraneoptera</taxon>
        <taxon>Psocodea</taxon>
        <taxon>Troctomorpha</taxon>
        <taxon>Phthiraptera</taxon>
        <taxon>Anoplura</taxon>
        <taxon>Polyplacidae</taxon>
        <taxon>Polyplax</taxon>
    </lineage>
</organism>
<comment type="caution">
    <text evidence="2">The sequence shown here is derived from an EMBL/GenBank/DDBJ whole genome shotgun (WGS) entry which is preliminary data.</text>
</comment>
<dbReference type="Proteomes" id="UP001372834">
    <property type="component" value="Unassembled WGS sequence"/>
</dbReference>